<dbReference type="SUPFAM" id="SSF53850">
    <property type="entry name" value="Periplasmic binding protein-like II"/>
    <property type="match status" value="1"/>
</dbReference>
<dbReference type="Pfam" id="PF12849">
    <property type="entry name" value="PBP_like_2"/>
    <property type="match status" value="1"/>
</dbReference>
<dbReference type="RefSeq" id="WP_353648848.1">
    <property type="nucleotide sequence ID" value="NZ_CP159218.1"/>
</dbReference>
<dbReference type="PANTHER" id="PTHR42996">
    <property type="entry name" value="PHOSPHATE-BINDING PROTEIN PSTS"/>
    <property type="match status" value="1"/>
</dbReference>
<evidence type="ECO:0000259" key="7">
    <source>
        <dbReference type="Pfam" id="PF12849"/>
    </source>
</evidence>
<dbReference type="Gene3D" id="3.40.190.10">
    <property type="entry name" value="Periplasmic binding protein-like II"/>
    <property type="match status" value="2"/>
</dbReference>
<gene>
    <name evidence="8" type="primary">pstS</name>
    <name evidence="8" type="ORF">ABLG96_18820</name>
</gene>
<feature type="region of interest" description="Disordered" evidence="6">
    <location>
        <begin position="1"/>
        <end position="20"/>
    </location>
</feature>
<keyword evidence="2 4" id="KW-0813">Transport</keyword>
<comment type="similarity">
    <text evidence="1 4">Belongs to the PstS family.</text>
</comment>
<sequence>MDPSSSSSTPPAGDAPTFEGSGFACATGELRSSGSTAQGKAIAAWITAYNAKCKASIGDYGGGGSSKGISDFTAKQTDFGGSDSALKDDQKDPAKTRCGGADAIDLPMVTGPIAIAYKLEGVTDLTLTPAILAGIFDDKITNWDDEAIKAANPGATLPNTPIQTVHRSEDSGTTENFTKYLKATADWPYDAAKAWAGAGGTGANGSDGVAAAIGGTDGAIGYVEWGFATSNKLSVAKIDNGGGAVELTAETAGKAVAAAEVTGTAPDLALKLDYATKEAGAYPIILVTYEIVCSSGNGDKAELIKSFLGWTATDGQTTLTDVGAAPLPAEIQTKVIEAVKGLK</sequence>
<dbReference type="AlphaFoldDB" id="A0AAU8DM30"/>
<feature type="domain" description="PBP" evidence="7">
    <location>
        <begin position="24"/>
        <end position="314"/>
    </location>
</feature>
<dbReference type="CDD" id="cd13565">
    <property type="entry name" value="PBP2_PstS"/>
    <property type="match status" value="1"/>
</dbReference>
<feature type="binding site" evidence="5">
    <location>
        <begin position="35"/>
        <end position="37"/>
    </location>
    <ligand>
        <name>phosphate</name>
        <dbReference type="ChEBI" id="CHEBI:43474"/>
    </ligand>
</feature>
<dbReference type="InterPro" id="IPR050962">
    <property type="entry name" value="Phosphate-bind_PstS"/>
</dbReference>
<evidence type="ECO:0000256" key="6">
    <source>
        <dbReference type="SAM" id="MobiDB-lite"/>
    </source>
</evidence>
<reference evidence="8" key="1">
    <citation type="submission" date="2024-05" db="EMBL/GenBank/DDBJ databases">
        <authorList>
            <person name="Cai S.Y."/>
            <person name="Jin L.M."/>
            <person name="Li H.R."/>
        </authorList>
    </citation>
    <scope>NUCLEOTIDE SEQUENCE</scope>
    <source>
        <strain evidence="8">A5-74</strain>
    </source>
</reference>
<dbReference type="GO" id="GO:0042301">
    <property type="term" value="F:phosphate ion binding"/>
    <property type="evidence" value="ECO:0007669"/>
    <property type="project" value="InterPro"/>
</dbReference>
<accession>A0AAU8DM30</accession>
<evidence type="ECO:0000313" key="8">
    <source>
        <dbReference type="EMBL" id="XCG63233.1"/>
    </source>
</evidence>
<feature type="compositionally biased region" description="Polar residues" evidence="6">
    <location>
        <begin position="1"/>
        <end position="10"/>
    </location>
</feature>
<keyword evidence="3 4" id="KW-0592">Phosphate transport</keyword>
<dbReference type="PANTHER" id="PTHR42996:SF1">
    <property type="entry name" value="PHOSPHATE-BINDING PROTEIN PSTS"/>
    <property type="match status" value="1"/>
</dbReference>
<feature type="compositionally biased region" description="Polar residues" evidence="6">
    <location>
        <begin position="157"/>
        <end position="171"/>
    </location>
</feature>
<dbReference type="InterPro" id="IPR024370">
    <property type="entry name" value="PBP_domain"/>
</dbReference>
<feature type="binding site" evidence="5">
    <location>
        <begin position="171"/>
        <end position="173"/>
    </location>
    <ligand>
        <name>phosphate</name>
        <dbReference type="ChEBI" id="CHEBI:43474"/>
    </ligand>
</feature>
<feature type="binding site" evidence="5">
    <location>
        <position position="83"/>
    </location>
    <ligand>
        <name>phosphate</name>
        <dbReference type="ChEBI" id="CHEBI:43474"/>
    </ligand>
</feature>
<evidence type="ECO:0000256" key="4">
    <source>
        <dbReference type="PIRNR" id="PIRNR002756"/>
    </source>
</evidence>
<dbReference type="NCBIfam" id="TIGR00975">
    <property type="entry name" value="3a0107s03"/>
    <property type="match status" value="1"/>
</dbReference>
<feature type="binding site" evidence="5">
    <location>
        <position position="65"/>
    </location>
    <ligand>
        <name>phosphate</name>
        <dbReference type="ChEBI" id="CHEBI:43474"/>
    </ligand>
</feature>
<evidence type="ECO:0000256" key="5">
    <source>
        <dbReference type="PIRSR" id="PIRSR002756-1"/>
    </source>
</evidence>
<dbReference type="GO" id="GO:0035435">
    <property type="term" value="P:phosphate ion transmembrane transport"/>
    <property type="evidence" value="ECO:0007669"/>
    <property type="project" value="InterPro"/>
</dbReference>
<dbReference type="GO" id="GO:0043190">
    <property type="term" value="C:ATP-binding cassette (ABC) transporter complex"/>
    <property type="evidence" value="ECO:0007669"/>
    <property type="project" value="InterPro"/>
</dbReference>
<dbReference type="PIRSF" id="PIRSF002756">
    <property type="entry name" value="PstS"/>
    <property type="match status" value="1"/>
</dbReference>
<organism evidence="8">
    <name type="scientific">Nakamurella sp. A5-74</name>
    <dbReference type="NCBI Taxonomy" id="3158264"/>
    <lineage>
        <taxon>Bacteria</taxon>
        <taxon>Bacillati</taxon>
        <taxon>Actinomycetota</taxon>
        <taxon>Actinomycetes</taxon>
        <taxon>Nakamurellales</taxon>
        <taxon>Nakamurellaceae</taxon>
        <taxon>Nakamurella</taxon>
    </lineage>
</organism>
<dbReference type="InterPro" id="IPR005673">
    <property type="entry name" value="ABC_phos-bd_PstS"/>
</dbReference>
<protein>
    <recommendedName>
        <fullName evidence="4">Phosphate-binding protein</fullName>
    </recommendedName>
</protein>
<evidence type="ECO:0000256" key="1">
    <source>
        <dbReference type="ARBA" id="ARBA00008725"/>
    </source>
</evidence>
<evidence type="ECO:0000256" key="2">
    <source>
        <dbReference type="ARBA" id="ARBA00022448"/>
    </source>
</evidence>
<feature type="region of interest" description="Disordered" evidence="6">
    <location>
        <begin position="152"/>
        <end position="171"/>
    </location>
</feature>
<dbReference type="EMBL" id="CP159218">
    <property type="protein sequence ID" value="XCG63233.1"/>
    <property type="molecule type" value="Genomic_DNA"/>
</dbReference>
<name>A0AAU8DM30_9ACTN</name>
<proteinExistence type="inferred from homology"/>
<evidence type="ECO:0000256" key="3">
    <source>
        <dbReference type="ARBA" id="ARBA00022592"/>
    </source>
</evidence>